<name>A0ABS7ABX7_9PROT</name>
<reference evidence="3 4" key="1">
    <citation type="submission" date="2021-07" db="EMBL/GenBank/DDBJ databases">
        <authorList>
            <person name="So Y."/>
        </authorList>
    </citation>
    <scope>NUCLEOTIDE SEQUENCE [LARGE SCALE GENOMIC DNA]</scope>
    <source>
        <strain evidence="3 4">HJA6</strain>
    </source>
</reference>
<organism evidence="3 4">
    <name type="scientific">Roseomonas alba</name>
    <dbReference type="NCBI Taxonomy" id="2846776"/>
    <lineage>
        <taxon>Bacteria</taxon>
        <taxon>Pseudomonadati</taxon>
        <taxon>Pseudomonadota</taxon>
        <taxon>Alphaproteobacteria</taxon>
        <taxon>Acetobacterales</taxon>
        <taxon>Roseomonadaceae</taxon>
        <taxon>Roseomonas</taxon>
    </lineage>
</organism>
<feature type="region of interest" description="Disordered" evidence="2">
    <location>
        <begin position="55"/>
        <end position="77"/>
    </location>
</feature>
<protein>
    <submittedName>
        <fullName evidence="3">Uncharacterized protein</fullName>
    </submittedName>
</protein>
<keyword evidence="4" id="KW-1185">Reference proteome</keyword>
<accession>A0ABS7ABX7</accession>
<dbReference type="Proteomes" id="UP001196565">
    <property type="component" value="Unassembled WGS sequence"/>
</dbReference>
<dbReference type="EMBL" id="JAHYBZ010000006">
    <property type="protein sequence ID" value="MBW6399804.1"/>
    <property type="molecule type" value="Genomic_DNA"/>
</dbReference>
<evidence type="ECO:0000256" key="2">
    <source>
        <dbReference type="SAM" id="MobiDB-lite"/>
    </source>
</evidence>
<evidence type="ECO:0000313" key="3">
    <source>
        <dbReference type="EMBL" id="MBW6399804.1"/>
    </source>
</evidence>
<proteinExistence type="predicted"/>
<sequence>MDEALRDAYVQACVELEAACEALKAAKARLQAARDRCAGIEAELKMTGLSQAPFPELPCESTRSRYGPAPVEPKTKD</sequence>
<comment type="caution">
    <text evidence="3">The sequence shown here is derived from an EMBL/GenBank/DDBJ whole genome shotgun (WGS) entry which is preliminary data.</text>
</comment>
<evidence type="ECO:0000256" key="1">
    <source>
        <dbReference type="SAM" id="Coils"/>
    </source>
</evidence>
<dbReference type="RefSeq" id="WP_219764398.1">
    <property type="nucleotide sequence ID" value="NZ_JAHYBZ010000006.1"/>
</dbReference>
<gene>
    <name evidence="3" type="ORF">KPL78_18240</name>
</gene>
<evidence type="ECO:0000313" key="4">
    <source>
        <dbReference type="Proteomes" id="UP001196565"/>
    </source>
</evidence>
<feature type="coiled-coil region" evidence="1">
    <location>
        <begin position="13"/>
        <end position="43"/>
    </location>
</feature>
<keyword evidence="1" id="KW-0175">Coiled coil</keyword>